<feature type="compositionally biased region" description="Polar residues" evidence="1">
    <location>
        <begin position="22"/>
        <end position="38"/>
    </location>
</feature>
<proteinExistence type="predicted"/>
<evidence type="ECO:0000313" key="3">
    <source>
        <dbReference type="Proteomes" id="UP001457282"/>
    </source>
</evidence>
<accession>A0AAW1X4U0</accession>
<keyword evidence="3" id="KW-1185">Reference proteome</keyword>
<feature type="region of interest" description="Disordered" evidence="1">
    <location>
        <begin position="1"/>
        <end position="43"/>
    </location>
</feature>
<gene>
    <name evidence="2" type="ORF">M0R45_018359</name>
</gene>
<dbReference type="Proteomes" id="UP001457282">
    <property type="component" value="Unassembled WGS sequence"/>
</dbReference>
<dbReference type="EMBL" id="JBEDUW010000004">
    <property type="protein sequence ID" value="KAK9931063.1"/>
    <property type="molecule type" value="Genomic_DNA"/>
</dbReference>
<protein>
    <submittedName>
        <fullName evidence="2">Uncharacterized protein</fullName>
    </submittedName>
</protein>
<evidence type="ECO:0000313" key="2">
    <source>
        <dbReference type="EMBL" id="KAK9931063.1"/>
    </source>
</evidence>
<dbReference type="AlphaFoldDB" id="A0AAW1X4U0"/>
<reference evidence="2 3" key="1">
    <citation type="journal article" date="2023" name="G3 (Bethesda)">
        <title>A chromosome-length genome assembly and annotation of blackberry (Rubus argutus, cv. 'Hillquist').</title>
        <authorList>
            <person name="Bruna T."/>
            <person name="Aryal R."/>
            <person name="Dudchenko O."/>
            <person name="Sargent D.J."/>
            <person name="Mead D."/>
            <person name="Buti M."/>
            <person name="Cavallini A."/>
            <person name="Hytonen T."/>
            <person name="Andres J."/>
            <person name="Pham M."/>
            <person name="Weisz D."/>
            <person name="Mascagni F."/>
            <person name="Usai G."/>
            <person name="Natali L."/>
            <person name="Bassil N."/>
            <person name="Fernandez G.E."/>
            <person name="Lomsadze A."/>
            <person name="Armour M."/>
            <person name="Olukolu B."/>
            <person name="Poorten T."/>
            <person name="Britton C."/>
            <person name="Davik J."/>
            <person name="Ashrafi H."/>
            <person name="Aiden E.L."/>
            <person name="Borodovsky M."/>
            <person name="Worthington M."/>
        </authorList>
    </citation>
    <scope>NUCLEOTIDE SEQUENCE [LARGE SCALE GENOMIC DNA]</scope>
    <source>
        <strain evidence="2">PI 553951</strain>
    </source>
</reference>
<organism evidence="2 3">
    <name type="scientific">Rubus argutus</name>
    <name type="common">Southern blackberry</name>
    <dbReference type="NCBI Taxonomy" id="59490"/>
    <lineage>
        <taxon>Eukaryota</taxon>
        <taxon>Viridiplantae</taxon>
        <taxon>Streptophyta</taxon>
        <taxon>Embryophyta</taxon>
        <taxon>Tracheophyta</taxon>
        <taxon>Spermatophyta</taxon>
        <taxon>Magnoliopsida</taxon>
        <taxon>eudicotyledons</taxon>
        <taxon>Gunneridae</taxon>
        <taxon>Pentapetalae</taxon>
        <taxon>rosids</taxon>
        <taxon>fabids</taxon>
        <taxon>Rosales</taxon>
        <taxon>Rosaceae</taxon>
        <taxon>Rosoideae</taxon>
        <taxon>Rosoideae incertae sedis</taxon>
        <taxon>Rubus</taxon>
    </lineage>
</organism>
<name>A0AAW1X4U0_RUBAR</name>
<evidence type="ECO:0000256" key="1">
    <source>
        <dbReference type="SAM" id="MobiDB-lite"/>
    </source>
</evidence>
<comment type="caution">
    <text evidence="2">The sequence shown here is derived from an EMBL/GenBank/DDBJ whole genome shotgun (WGS) entry which is preliminary data.</text>
</comment>
<sequence>MPSSCCCPATPRIHDAPPPCIQTRSYSSRQELTGPTPSQRHHRPNHCIRLCPCSLLSPASSSVVSPATSLLPAFAILPRRNNSYAAAAFSLIDLVADVI</sequence>